<sequence>MKSYLFAVLTAGVLTSASLAGAPMHRMAQAEPAYEIQLDGKLIAGKPLYLRLVDKTSGQAVEGGEVAVLRPVYAGPKTPIRYEVQALPHDAQGRFVCASEHHAAGVTLRGAGPAGVSPVWISIHS</sequence>
<evidence type="ECO:0000313" key="2">
    <source>
        <dbReference type="EMBL" id="NIK89661.1"/>
    </source>
</evidence>
<dbReference type="RefSeq" id="WP_167083731.1">
    <property type="nucleotide sequence ID" value="NZ_BAAADC010000001.1"/>
</dbReference>
<gene>
    <name evidence="2" type="ORF">FHS83_002979</name>
</gene>
<keyword evidence="3" id="KW-1185">Reference proteome</keyword>
<evidence type="ECO:0000256" key="1">
    <source>
        <dbReference type="SAM" id="SignalP"/>
    </source>
</evidence>
<keyword evidence="1" id="KW-0732">Signal</keyword>
<feature type="chain" id="PRO_5032458296" evidence="1">
    <location>
        <begin position="21"/>
        <end position="125"/>
    </location>
</feature>
<protein>
    <submittedName>
        <fullName evidence="2">Uncharacterized protein</fullName>
    </submittedName>
</protein>
<proteinExistence type="predicted"/>
<accession>A0A846N2Z8</accession>
<dbReference type="AlphaFoldDB" id="A0A846N2Z8"/>
<organism evidence="2 3">
    <name type="scientific">Rhizomicrobium palustre</name>
    <dbReference type="NCBI Taxonomy" id="189966"/>
    <lineage>
        <taxon>Bacteria</taxon>
        <taxon>Pseudomonadati</taxon>
        <taxon>Pseudomonadota</taxon>
        <taxon>Alphaproteobacteria</taxon>
        <taxon>Micropepsales</taxon>
        <taxon>Micropepsaceae</taxon>
        <taxon>Rhizomicrobium</taxon>
    </lineage>
</organism>
<reference evidence="2 3" key="1">
    <citation type="submission" date="2020-03" db="EMBL/GenBank/DDBJ databases">
        <title>Genomic Encyclopedia of Type Strains, Phase IV (KMG-IV): sequencing the most valuable type-strain genomes for metagenomic binning, comparative biology and taxonomic classification.</title>
        <authorList>
            <person name="Goeker M."/>
        </authorList>
    </citation>
    <scope>NUCLEOTIDE SEQUENCE [LARGE SCALE GENOMIC DNA]</scope>
    <source>
        <strain evidence="2 3">DSM 19867</strain>
    </source>
</reference>
<feature type="signal peptide" evidence="1">
    <location>
        <begin position="1"/>
        <end position="20"/>
    </location>
</feature>
<dbReference type="Proteomes" id="UP000570514">
    <property type="component" value="Unassembled WGS sequence"/>
</dbReference>
<evidence type="ECO:0000313" key="3">
    <source>
        <dbReference type="Proteomes" id="UP000570514"/>
    </source>
</evidence>
<name>A0A846N2Z8_9PROT</name>
<dbReference type="EMBL" id="JAASRM010000001">
    <property type="protein sequence ID" value="NIK89661.1"/>
    <property type="molecule type" value="Genomic_DNA"/>
</dbReference>
<comment type="caution">
    <text evidence="2">The sequence shown here is derived from an EMBL/GenBank/DDBJ whole genome shotgun (WGS) entry which is preliminary data.</text>
</comment>